<evidence type="ECO:0000256" key="4">
    <source>
        <dbReference type="ARBA" id="ARBA00022989"/>
    </source>
</evidence>
<evidence type="ECO:0000256" key="3">
    <source>
        <dbReference type="ARBA" id="ARBA00022692"/>
    </source>
</evidence>
<evidence type="ECO:0000313" key="8">
    <source>
        <dbReference type="Proteomes" id="UP000780768"/>
    </source>
</evidence>
<evidence type="ECO:0000256" key="6">
    <source>
        <dbReference type="SAM" id="Phobius"/>
    </source>
</evidence>
<evidence type="ECO:0000256" key="2">
    <source>
        <dbReference type="ARBA" id="ARBA00022475"/>
    </source>
</evidence>
<proteinExistence type="predicted"/>
<dbReference type="GO" id="GO:0005886">
    <property type="term" value="C:plasma membrane"/>
    <property type="evidence" value="ECO:0007669"/>
    <property type="project" value="UniProtKB-ARBA"/>
</dbReference>
<keyword evidence="2" id="KW-1003">Cell membrane</keyword>
<evidence type="ECO:0000256" key="5">
    <source>
        <dbReference type="ARBA" id="ARBA00023136"/>
    </source>
</evidence>
<name>A0A921HKA4_9FIRM</name>
<keyword evidence="5 6" id="KW-0472">Membrane</keyword>
<feature type="transmembrane region" description="Helical" evidence="6">
    <location>
        <begin position="75"/>
        <end position="97"/>
    </location>
</feature>
<dbReference type="EMBL" id="DYVR01000006">
    <property type="protein sequence ID" value="HJF84082.1"/>
    <property type="molecule type" value="Genomic_DNA"/>
</dbReference>
<sequence length="274" mass="30664">MLTDIKIGQYFPANSILHKLDARFKIVSLLFLIVGIFIFDNQLSYIIWCAIVGGLIKISKIPVKMFFNSIKPIMWIILFTFILHLFSGSGEPLVQIWKLSITWNGIANGSFVCLRLLLLMFGASLLTFTTAPLVLADAIEDLMSPLKKVGVPAHELAMMMTIALRFIPTLLEETDKIIKAQKSRGADFVTGNIFARMKSVMPVLIPLFISAFRRADELAMAMEARCYHGGIGRTRLKELKMQKCDYTAMAVFAAVIILLIGIKVFLPDLVLFSL</sequence>
<dbReference type="InterPro" id="IPR051611">
    <property type="entry name" value="ECF_transporter_component"/>
</dbReference>
<comment type="caution">
    <text evidence="7">The sequence shown here is derived from an EMBL/GenBank/DDBJ whole genome shotgun (WGS) entry which is preliminary data.</text>
</comment>
<gene>
    <name evidence="7" type="ORF">K8V65_00245</name>
</gene>
<organism evidence="7 8">
    <name type="scientific">Megamonas hypermegale</name>
    <dbReference type="NCBI Taxonomy" id="158847"/>
    <lineage>
        <taxon>Bacteria</taxon>
        <taxon>Bacillati</taxon>
        <taxon>Bacillota</taxon>
        <taxon>Negativicutes</taxon>
        <taxon>Selenomonadales</taxon>
        <taxon>Selenomonadaceae</taxon>
        <taxon>Megamonas</taxon>
    </lineage>
</organism>
<evidence type="ECO:0000313" key="7">
    <source>
        <dbReference type="EMBL" id="HJF84082.1"/>
    </source>
</evidence>
<dbReference type="CDD" id="cd16914">
    <property type="entry name" value="EcfT"/>
    <property type="match status" value="1"/>
</dbReference>
<reference evidence="7" key="1">
    <citation type="journal article" date="2021" name="PeerJ">
        <title>Extensive microbial diversity within the chicken gut microbiome revealed by metagenomics and culture.</title>
        <authorList>
            <person name="Gilroy R."/>
            <person name="Ravi A."/>
            <person name="Getino M."/>
            <person name="Pursley I."/>
            <person name="Horton D.L."/>
            <person name="Alikhan N.F."/>
            <person name="Baker D."/>
            <person name="Gharbi K."/>
            <person name="Hall N."/>
            <person name="Watson M."/>
            <person name="Adriaenssens E.M."/>
            <person name="Foster-Nyarko E."/>
            <person name="Jarju S."/>
            <person name="Secka A."/>
            <person name="Antonio M."/>
            <person name="Oren A."/>
            <person name="Chaudhuri R.R."/>
            <person name="La Ragione R."/>
            <person name="Hildebrand F."/>
            <person name="Pallen M.J."/>
        </authorList>
    </citation>
    <scope>NUCLEOTIDE SEQUENCE</scope>
    <source>
        <strain evidence="7">7318</strain>
    </source>
</reference>
<dbReference type="Pfam" id="PF02361">
    <property type="entry name" value="CbiQ"/>
    <property type="match status" value="1"/>
</dbReference>
<protein>
    <submittedName>
        <fullName evidence="7">Energy-coupling factor transporter transmembrane protein EcfT</fullName>
    </submittedName>
</protein>
<dbReference type="InterPro" id="IPR003339">
    <property type="entry name" value="ABC/ECF_trnsptr_transmembrane"/>
</dbReference>
<accession>A0A921HKA4</accession>
<dbReference type="Proteomes" id="UP000780768">
    <property type="component" value="Unassembled WGS sequence"/>
</dbReference>
<dbReference type="RefSeq" id="WP_304068376.1">
    <property type="nucleotide sequence ID" value="NZ_CALXYC010000047.1"/>
</dbReference>
<comment type="subcellular location">
    <subcellularLocation>
        <location evidence="1">Membrane</location>
        <topology evidence="1">Multi-pass membrane protein</topology>
    </subcellularLocation>
</comment>
<feature type="transmembrane region" description="Helical" evidence="6">
    <location>
        <begin position="246"/>
        <end position="266"/>
    </location>
</feature>
<feature type="transmembrane region" description="Helical" evidence="6">
    <location>
        <begin position="117"/>
        <end position="139"/>
    </location>
</feature>
<dbReference type="PANTHER" id="PTHR34857">
    <property type="entry name" value="SLL0384 PROTEIN"/>
    <property type="match status" value="1"/>
</dbReference>
<keyword evidence="4 6" id="KW-1133">Transmembrane helix</keyword>
<evidence type="ECO:0000256" key="1">
    <source>
        <dbReference type="ARBA" id="ARBA00004141"/>
    </source>
</evidence>
<keyword evidence="3 6" id="KW-0812">Transmembrane</keyword>
<dbReference type="AlphaFoldDB" id="A0A921HKA4"/>
<dbReference type="PANTHER" id="PTHR34857:SF2">
    <property type="entry name" value="SLL0384 PROTEIN"/>
    <property type="match status" value="1"/>
</dbReference>
<reference evidence="7" key="2">
    <citation type="submission" date="2021-09" db="EMBL/GenBank/DDBJ databases">
        <authorList>
            <person name="Gilroy R."/>
        </authorList>
    </citation>
    <scope>NUCLEOTIDE SEQUENCE</scope>
    <source>
        <strain evidence="7">7318</strain>
    </source>
</reference>